<keyword evidence="1" id="KW-1133">Transmembrane helix</keyword>
<keyword evidence="3" id="KW-1185">Reference proteome</keyword>
<keyword evidence="1" id="KW-0812">Transmembrane</keyword>
<gene>
    <name evidence="2" type="ORF">SAMN05421866_1332</name>
</gene>
<dbReference type="EMBL" id="FQWT01000001">
    <property type="protein sequence ID" value="SHG72431.1"/>
    <property type="molecule type" value="Genomic_DNA"/>
</dbReference>
<name>A0A1M5M5A1_9FLAO</name>
<accession>A0A1M5M5A1</accession>
<evidence type="ECO:0000313" key="2">
    <source>
        <dbReference type="EMBL" id="SHG72431.1"/>
    </source>
</evidence>
<organism evidence="2 3">
    <name type="scientific">Chryseobacterium oranimense</name>
    <dbReference type="NCBI Taxonomy" id="421058"/>
    <lineage>
        <taxon>Bacteria</taxon>
        <taxon>Pseudomonadati</taxon>
        <taxon>Bacteroidota</taxon>
        <taxon>Flavobacteriia</taxon>
        <taxon>Flavobacteriales</taxon>
        <taxon>Weeksellaceae</taxon>
        <taxon>Chryseobacterium group</taxon>
        <taxon>Chryseobacterium</taxon>
    </lineage>
</organism>
<feature type="transmembrane region" description="Helical" evidence="1">
    <location>
        <begin position="12"/>
        <end position="32"/>
    </location>
</feature>
<dbReference type="AlphaFoldDB" id="A0A1M5M5A1"/>
<sequence length="246" mass="28933">MVKLINHKRIKHPLHNIFTYFHYIFCIFSYHLEKTCGIQAMAEELFFIKTNPNVAKINLYNKLCRDEEKIIGFLQSDAKVSLEIIKNKVKDSVENLSKEELSSIFQWFSNAYPADREEAKTQLFIHGLDLFYEIPKEQHVKSFQEILADYEKYSKQNLDFMVDAQNFNQFLIYGLFFTDIALQEKGNDTILSHYLKSDYPSLYTLAEEQFRANGPGKGNDSDLHHYFGELYDLTKFYKGSIIKLDQ</sequence>
<protein>
    <submittedName>
        <fullName evidence="2">Uncharacterized protein</fullName>
    </submittedName>
</protein>
<evidence type="ECO:0000313" key="3">
    <source>
        <dbReference type="Proteomes" id="UP000184047"/>
    </source>
</evidence>
<proteinExistence type="predicted"/>
<keyword evidence="1" id="KW-0472">Membrane</keyword>
<evidence type="ECO:0000256" key="1">
    <source>
        <dbReference type="SAM" id="Phobius"/>
    </source>
</evidence>
<dbReference type="Proteomes" id="UP000184047">
    <property type="component" value="Unassembled WGS sequence"/>
</dbReference>
<dbReference type="eggNOG" id="ENOG5031276">
    <property type="taxonomic scope" value="Bacteria"/>
</dbReference>
<reference evidence="3" key="1">
    <citation type="submission" date="2016-11" db="EMBL/GenBank/DDBJ databases">
        <authorList>
            <person name="Varghese N."/>
            <person name="Submissions S."/>
        </authorList>
    </citation>
    <scope>NUCLEOTIDE SEQUENCE [LARGE SCALE GENOMIC DNA]</scope>
    <source>
        <strain evidence="3">DSM 19055</strain>
    </source>
</reference>